<reference evidence="2 3" key="1">
    <citation type="submission" date="2019-05" db="EMBL/GenBank/DDBJ databases">
        <title>Emergence of the Ug99 lineage of the wheat stem rust pathogen through somatic hybridization.</title>
        <authorList>
            <person name="Li F."/>
            <person name="Upadhyaya N.M."/>
            <person name="Sperschneider J."/>
            <person name="Matny O."/>
            <person name="Nguyen-Phuc H."/>
            <person name="Mago R."/>
            <person name="Raley C."/>
            <person name="Miller M.E."/>
            <person name="Silverstein K.A.T."/>
            <person name="Henningsen E."/>
            <person name="Hirsch C.D."/>
            <person name="Visser B."/>
            <person name="Pretorius Z.A."/>
            <person name="Steffenson B.J."/>
            <person name="Schwessinger B."/>
            <person name="Dodds P.N."/>
            <person name="Figueroa M."/>
        </authorList>
    </citation>
    <scope>NUCLEOTIDE SEQUENCE [LARGE SCALE GENOMIC DNA]</scope>
    <source>
        <strain evidence="2 3">Ug99</strain>
    </source>
</reference>
<name>A0A5B0Q199_PUCGR</name>
<accession>A0A5B0Q199</accession>
<evidence type="ECO:0000313" key="2">
    <source>
        <dbReference type="EMBL" id="KAA1106926.1"/>
    </source>
</evidence>
<sequence>MAMLGSDAPKKIEVFCEAEWPGSPADHNEHRPSNQACPPLSPGQRLRKIGHCRRRHILIFSLWVIKPGGLRLHQWNSAVEMNLRHGRIAVMDNEQNQCLRPVPQTKSVPALAKPQARL</sequence>
<proteinExistence type="predicted"/>
<feature type="region of interest" description="Disordered" evidence="1">
    <location>
        <begin position="23"/>
        <end position="42"/>
    </location>
</feature>
<organism evidence="2 3">
    <name type="scientific">Puccinia graminis f. sp. tritici</name>
    <dbReference type="NCBI Taxonomy" id="56615"/>
    <lineage>
        <taxon>Eukaryota</taxon>
        <taxon>Fungi</taxon>
        <taxon>Dikarya</taxon>
        <taxon>Basidiomycota</taxon>
        <taxon>Pucciniomycotina</taxon>
        <taxon>Pucciniomycetes</taxon>
        <taxon>Pucciniales</taxon>
        <taxon>Pucciniaceae</taxon>
        <taxon>Puccinia</taxon>
    </lineage>
</organism>
<evidence type="ECO:0000313" key="3">
    <source>
        <dbReference type="Proteomes" id="UP000325313"/>
    </source>
</evidence>
<protein>
    <submittedName>
        <fullName evidence="2">Uncharacterized protein</fullName>
    </submittedName>
</protein>
<dbReference type="EMBL" id="VDEP01000308">
    <property type="protein sequence ID" value="KAA1106926.1"/>
    <property type="molecule type" value="Genomic_DNA"/>
</dbReference>
<comment type="caution">
    <text evidence="2">The sequence shown here is derived from an EMBL/GenBank/DDBJ whole genome shotgun (WGS) entry which is preliminary data.</text>
</comment>
<evidence type="ECO:0000256" key="1">
    <source>
        <dbReference type="SAM" id="MobiDB-lite"/>
    </source>
</evidence>
<dbReference type="AlphaFoldDB" id="A0A5B0Q199"/>
<gene>
    <name evidence="2" type="ORF">PGTUg99_010222</name>
</gene>
<dbReference type="Proteomes" id="UP000325313">
    <property type="component" value="Unassembled WGS sequence"/>
</dbReference>